<gene>
    <name evidence="11" type="ORF">SCWH03_27760</name>
</gene>
<keyword evidence="7 9" id="KW-0472">Membrane</keyword>
<feature type="transmembrane region" description="Helical" evidence="9">
    <location>
        <begin position="98"/>
        <end position="119"/>
    </location>
</feature>
<feature type="domain" description="Pycsar effector protein" evidence="10">
    <location>
        <begin position="51"/>
        <end position="195"/>
    </location>
</feature>
<evidence type="ECO:0000256" key="9">
    <source>
        <dbReference type="SAM" id="Phobius"/>
    </source>
</evidence>
<dbReference type="Proteomes" id="UP000484988">
    <property type="component" value="Unassembled WGS sequence"/>
</dbReference>
<dbReference type="GO" id="GO:0000166">
    <property type="term" value="F:nucleotide binding"/>
    <property type="evidence" value="ECO:0007669"/>
    <property type="project" value="UniProtKB-KW"/>
</dbReference>
<organism evidence="11 12">
    <name type="scientific">Streptomyces pacificus</name>
    <dbReference type="NCBI Taxonomy" id="2705029"/>
    <lineage>
        <taxon>Bacteria</taxon>
        <taxon>Bacillati</taxon>
        <taxon>Actinomycetota</taxon>
        <taxon>Actinomycetes</taxon>
        <taxon>Kitasatosporales</taxon>
        <taxon>Streptomycetaceae</taxon>
        <taxon>Streptomyces</taxon>
    </lineage>
</organism>
<feature type="compositionally biased region" description="Gly residues" evidence="8">
    <location>
        <begin position="1"/>
        <end position="24"/>
    </location>
</feature>
<proteinExistence type="predicted"/>
<dbReference type="EMBL" id="BLLG01000006">
    <property type="protein sequence ID" value="GFH36547.1"/>
    <property type="molecule type" value="Genomic_DNA"/>
</dbReference>
<dbReference type="GO" id="GO:0005886">
    <property type="term" value="C:plasma membrane"/>
    <property type="evidence" value="ECO:0007669"/>
    <property type="project" value="UniProtKB-SubCell"/>
</dbReference>
<keyword evidence="4" id="KW-0547">Nucleotide-binding</keyword>
<keyword evidence="3 9" id="KW-0812">Transmembrane</keyword>
<sequence length="200" mass="20108">MPADGGLLGGAAPGDAAPGGGDSGGPTAPSPVGAVPDRGRHGPGPGGERIAERLLQTVREDLGRADSKAAVLLSGALALPAFLIGSNGAPDWHWPGDTVLLVAGVLWAVAVTALVRALMPRTGTLRGGSGVTYFGDLLQPLDHGRLGAALTRADRDPAGWLLVQAVDVSAILAAKYRAIRWGVATLAPSAALALGWSLVR</sequence>
<feature type="region of interest" description="Disordered" evidence="8">
    <location>
        <begin position="1"/>
        <end position="48"/>
    </location>
</feature>
<protein>
    <recommendedName>
        <fullName evidence="10">Pycsar effector protein domain-containing protein</fullName>
    </recommendedName>
</protein>
<evidence type="ECO:0000256" key="3">
    <source>
        <dbReference type="ARBA" id="ARBA00022692"/>
    </source>
</evidence>
<keyword evidence="6" id="KW-0051">Antiviral defense</keyword>
<evidence type="ECO:0000259" key="10">
    <source>
        <dbReference type="Pfam" id="PF18967"/>
    </source>
</evidence>
<evidence type="ECO:0000313" key="12">
    <source>
        <dbReference type="Proteomes" id="UP000484988"/>
    </source>
</evidence>
<evidence type="ECO:0000256" key="6">
    <source>
        <dbReference type="ARBA" id="ARBA00023118"/>
    </source>
</evidence>
<evidence type="ECO:0000313" key="11">
    <source>
        <dbReference type="EMBL" id="GFH36547.1"/>
    </source>
</evidence>
<comment type="caution">
    <text evidence="11">The sequence shown here is derived from an EMBL/GenBank/DDBJ whole genome shotgun (WGS) entry which is preliminary data.</text>
</comment>
<dbReference type="GO" id="GO:0051607">
    <property type="term" value="P:defense response to virus"/>
    <property type="evidence" value="ECO:0007669"/>
    <property type="project" value="UniProtKB-KW"/>
</dbReference>
<evidence type="ECO:0000256" key="2">
    <source>
        <dbReference type="ARBA" id="ARBA00022475"/>
    </source>
</evidence>
<evidence type="ECO:0000256" key="8">
    <source>
        <dbReference type="SAM" id="MobiDB-lite"/>
    </source>
</evidence>
<keyword evidence="5 9" id="KW-1133">Transmembrane helix</keyword>
<evidence type="ECO:0000256" key="7">
    <source>
        <dbReference type="ARBA" id="ARBA00023136"/>
    </source>
</evidence>
<dbReference type="InterPro" id="IPR043760">
    <property type="entry name" value="PycTM_dom"/>
</dbReference>
<name>A0A6A0AY76_9ACTN</name>
<accession>A0A6A0AY76</accession>
<keyword evidence="12" id="KW-1185">Reference proteome</keyword>
<dbReference type="AlphaFoldDB" id="A0A6A0AY76"/>
<evidence type="ECO:0000256" key="4">
    <source>
        <dbReference type="ARBA" id="ARBA00022741"/>
    </source>
</evidence>
<keyword evidence="2" id="KW-1003">Cell membrane</keyword>
<comment type="subcellular location">
    <subcellularLocation>
        <location evidence="1">Cell membrane</location>
    </subcellularLocation>
</comment>
<reference evidence="11 12" key="1">
    <citation type="submission" date="2020-02" db="EMBL/GenBank/DDBJ databases">
        <title>Whole Genome Shotgun Sequence of Streptomyces sp. strain CWH03.</title>
        <authorList>
            <person name="Dohra H."/>
            <person name="Kodani S."/>
            <person name="Yamamura H."/>
        </authorList>
    </citation>
    <scope>NUCLEOTIDE SEQUENCE [LARGE SCALE GENOMIC DNA]</scope>
    <source>
        <strain evidence="11 12">CWH03</strain>
    </source>
</reference>
<dbReference type="Pfam" id="PF18967">
    <property type="entry name" value="PycTM"/>
    <property type="match status" value="1"/>
</dbReference>
<evidence type="ECO:0000256" key="1">
    <source>
        <dbReference type="ARBA" id="ARBA00004236"/>
    </source>
</evidence>
<evidence type="ECO:0000256" key="5">
    <source>
        <dbReference type="ARBA" id="ARBA00022989"/>
    </source>
</evidence>
<feature type="transmembrane region" description="Helical" evidence="9">
    <location>
        <begin position="69"/>
        <end position="86"/>
    </location>
</feature>